<dbReference type="Proteomes" id="UP000557772">
    <property type="component" value="Unassembled WGS sequence"/>
</dbReference>
<accession>A0A849AI45</accession>
<dbReference type="AlphaFoldDB" id="A0A849AI45"/>
<evidence type="ECO:0000313" key="5">
    <source>
        <dbReference type="Proteomes" id="UP000557772"/>
    </source>
</evidence>
<dbReference type="InterPro" id="IPR029787">
    <property type="entry name" value="Nucleotide_cyclase"/>
</dbReference>
<dbReference type="EMBL" id="JABENB010000002">
    <property type="protein sequence ID" value="NNG40069.1"/>
    <property type="molecule type" value="Genomic_DNA"/>
</dbReference>
<keyword evidence="1" id="KW-0547">Nucleotide-binding</keyword>
<dbReference type="PANTHER" id="PTHR16305">
    <property type="entry name" value="TESTICULAR SOLUBLE ADENYLYL CYCLASE"/>
    <property type="match status" value="1"/>
</dbReference>
<dbReference type="SMART" id="SM00044">
    <property type="entry name" value="CYCc"/>
    <property type="match status" value="1"/>
</dbReference>
<comment type="caution">
    <text evidence="4">The sequence shown here is derived from an EMBL/GenBank/DDBJ whole genome shotgun (WGS) entry which is preliminary data.</text>
</comment>
<dbReference type="InterPro" id="IPR041664">
    <property type="entry name" value="AAA_16"/>
</dbReference>
<reference evidence="4 5" key="1">
    <citation type="submission" date="2020-05" db="EMBL/GenBank/DDBJ databases">
        <title>Flexivirga sp. ID2601S isolated from air conditioner.</title>
        <authorList>
            <person name="Kim D.H."/>
        </authorList>
    </citation>
    <scope>NUCLEOTIDE SEQUENCE [LARGE SCALE GENOMIC DNA]</scope>
    <source>
        <strain evidence="4 5">ID2601S</strain>
    </source>
</reference>
<protein>
    <submittedName>
        <fullName evidence="4">AAA family ATPase</fullName>
    </submittedName>
</protein>
<dbReference type="PROSITE" id="PS50125">
    <property type="entry name" value="GUANYLATE_CYCLASE_2"/>
    <property type="match status" value="1"/>
</dbReference>
<dbReference type="Pfam" id="PF13191">
    <property type="entry name" value="AAA_16"/>
    <property type="match status" value="1"/>
</dbReference>
<dbReference type="SUPFAM" id="SSF55073">
    <property type="entry name" value="Nucleotide cyclase"/>
    <property type="match status" value="1"/>
</dbReference>
<dbReference type="Pfam" id="PF13240">
    <property type="entry name" value="Zn_Ribbon_1"/>
    <property type="match status" value="1"/>
</dbReference>
<evidence type="ECO:0000313" key="4">
    <source>
        <dbReference type="EMBL" id="NNG40069.1"/>
    </source>
</evidence>
<sequence length="1014" mass="108490">MTTCARCGAEVPDAARFCSACGAAVAGGDQQAPVRKHVVILFCDLVGSTALGEGADPEVLRGRLARYFDAVSAVIWHHGGTVEKFIGDAVMAVFGVPSSREDDGARAVRAAIGIHQAVAALPDALHVRIGVNSGEVFVTHQPDGQFSVTGDAVNTAQRLESAAGIDETYVGDTVAELLGDAVVLDEVGEILHKGKSAPQLVYRVAAGQTPRDRVREPAFVGRAAELADLASIADRSAQRRQGWLLTYVGDAGIGKSRMIREFARNRDELRVVVGRCDPMSTGAFAPLASWLADLAPDWQAYVGRLLGDAAPPVLQRLRSAAGVSEAQTSSDDVAWAVRQVLEALCAESPVVSVWDDLHWATEAQLDLLELLAAASRSLPVLTVCLSRPDLFEHRPRWGGGRKSRVEDVEPLDFEDMLEIAADRIAVQATDLPATAEDLVDRADGNPQVVQLLAQNAATGGGLPASVAQLYEAALDRLSADERTLVEVGSVAGREFALVDVDHTAALRDLHEVAETLRARGLLELTSSGDYRFSQSVLMQTAYRSMPKRRRAERHAALAADLETRRRDSHAVSLAASHYDRAHALLAEIGDTGAEREAARQRALATGIRALDDRYARGESHLADGYQHLATLLHRDDDLVFRVGWRLMLTAQRDQRDAMPDATLTPLDAVLDGDPQWVTVREAITTFWTLGLGRARPSVARERAHALVAAAEADPAMSADGRLAVLLFAAQAYADAQAFGECIEVLRPMRALAPADDVVTARVIDNFEIQVLWIGDASVGQAVEVAERMRADLAGVAFQLVTVNAILAAGYAVMGDTVRSDAAWRAAQDSLSPDAVLPAQFPRHYRQVALAARGAHDEAAQEYDAMSAAAEPISALWACGWAADASGSWIRAGRLDRARAAAGRASRLVQDAFAERVQPRLAVVSAVEAALRREAAAARHALSVSRGAVDRDLLWNRAESAVDRAIVETVLGHTDAAATAAEEARAAYLAKGATAMSEQVDTWLANAAKLRQSTR</sequence>
<gene>
    <name evidence="4" type="ORF">HJ588_12430</name>
</gene>
<dbReference type="GO" id="GO:0035556">
    <property type="term" value="P:intracellular signal transduction"/>
    <property type="evidence" value="ECO:0007669"/>
    <property type="project" value="InterPro"/>
</dbReference>
<keyword evidence="2" id="KW-0067">ATP-binding</keyword>
<dbReference type="GO" id="GO:0005524">
    <property type="term" value="F:ATP binding"/>
    <property type="evidence" value="ECO:0007669"/>
    <property type="project" value="UniProtKB-KW"/>
</dbReference>
<name>A0A849AI45_9MICO</name>
<dbReference type="GO" id="GO:0004016">
    <property type="term" value="F:adenylate cyclase activity"/>
    <property type="evidence" value="ECO:0007669"/>
    <property type="project" value="TreeGrafter"/>
</dbReference>
<proteinExistence type="predicted"/>
<dbReference type="RefSeq" id="WP_171156035.1">
    <property type="nucleotide sequence ID" value="NZ_JABENB010000002.1"/>
</dbReference>
<dbReference type="GO" id="GO:0005737">
    <property type="term" value="C:cytoplasm"/>
    <property type="evidence" value="ECO:0007669"/>
    <property type="project" value="TreeGrafter"/>
</dbReference>
<dbReference type="CDD" id="cd07302">
    <property type="entry name" value="CHD"/>
    <property type="match status" value="1"/>
</dbReference>
<evidence type="ECO:0000259" key="3">
    <source>
        <dbReference type="PROSITE" id="PS50125"/>
    </source>
</evidence>
<dbReference type="InterPro" id="IPR026870">
    <property type="entry name" value="Zinc_ribbon_dom"/>
</dbReference>
<dbReference type="GO" id="GO:0009190">
    <property type="term" value="P:cyclic nucleotide biosynthetic process"/>
    <property type="evidence" value="ECO:0007669"/>
    <property type="project" value="InterPro"/>
</dbReference>
<evidence type="ECO:0000256" key="2">
    <source>
        <dbReference type="ARBA" id="ARBA00022840"/>
    </source>
</evidence>
<dbReference type="InterPro" id="IPR001054">
    <property type="entry name" value="A/G_cyclase"/>
</dbReference>
<dbReference type="SUPFAM" id="SSF52540">
    <property type="entry name" value="P-loop containing nucleoside triphosphate hydrolases"/>
    <property type="match status" value="1"/>
</dbReference>
<evidence type="ECO:0000256" key="1">
    <source>
        <dbReference type="ARBA" id="ARBA00022741"/>
    </source>
</evidence>
<feature type="domain" description="Guanylate cyclase" evidence="3">
    <location>
        <begin position="39"/>
        <end position="160"/>
    </location>
</feature>
<dbReference type="Pfam" id="PF00211">
    <property type="entry name" value="Guanylate_cyc"/>
    <property type="match status" value="1"/>
</dbReference>
<dbReference type="Gene3D" id="3.40.50.300">
    <property type="entry name" value="P-loop containing nucleotide triphosphate hydrolases"/>
    <property type="match status" value="1"/>
</dbReference>
<dbReference type="PANTHER" id="PTHR16305:SF28">
    <property type="entry name" value="GUANYLATE CYCLASE DOMAIN-CONTAINING PROTEIN"/>
    <property type="match status" value="1"/>
</dbReference>
<keyword evidence="5" id="KW-1185">Reference proteome</keyword>
<dbReference type="Gene3D" id="3.30.70.1230">
    <property type="entry name" value="Nucleotide cyclase"/>
    <property type="match status" value="1"/>
</dbReference>
<dbReference type="InterPro" id="IPR027417">
    <property type="entry name" value="P-loop_NTPase"/>
</dbReference>
<organism evidence="4 5">
    <name type="scientific">Flexivirga aerilata</name>
    <dbReference type="NCBI Taxonomy" id="1656889"/>
    <lineage>
        <taxon>Bacteria</taxon>
        <taxon>Bacillati</taxon>
        <taxon>Actinomycetota</taxon>
        <taxon>Actinomycetes</taxon>
        <taxon>Micrococcales</taxon>
        <taxon>Dermacoccaceae</taxon>
        <taxon>Flexivirga</taxon>
    </lineage>
</organism>